<dbReference type="CDD" id="cd02980">
    <property type="entry name" value="TRX_Fd_family"/>
    <property type="match status" value="1"/>
</dbReference>
<reference evidence="4 5" key="1">
    <citation type="journal article" date="2020" name="Front. Microbiol.">
        <title>Single-cell genomics of novel Actinobacteria with the Wood-Ljungdahl pathway discovered in a serpentinizing system.</title>
        <authorList>
            <person name="Merino N."/>
            <person name="Kawai M."/>
            <person name="Boyd E.S."/>
            <person name="Colman D.R."/>
            <person name="McGlynn S.E."/>
            <person name="Nealson K.H."/>
            <person name="Kurokawa K."/>
            <person name="Hongoh Y."/>
        </authorList>
    </citation>
    <scope>NUCLEOTIDE SEQUENCE [LARGE SCALE GENOMIC DNA]</scope>
    <source>
        <strain evidence="4 5">S03</strain>
    </source>
</reference>
<dbReference type="SUPFAM" id="SSF52833">
    <property type="entry name" value="Thioredoxin-like"/>
    <property type="match status" value="1"/>
</dbReference>
<dbReference type="Proteomes" id="UP000574717">
    <property type="component" value="Unassembled WGS sequence"/>
</dbReference>
<protein>
    <submittedName>
        <fullName evidence="4">NADP-reducing hydrogenase subunit HndB</fullName>
    </submittedName>
</protein>
<sequence>MPRLRSVEELRQLKEEASKSIMIREATGTRFTVGLGTCGIAAGAREVMRAILEELDRRGIAVHVNAVGCVGLCAYEPLVDIEQAGKSKVTYGRISPEQVPRLIEEHLIKGRVIEEWVVARAALCEGDKPGSVTEK</sequence>
<proteinExistence type="predicted"/>
<evidence type="ECO:0000256" key="2">
    <source>
        <dbReference type="ARBA" id="ARBA00023004"/>
    </source>
</evidence>
<comment type="caution">
    <text evidence="4">The sequence shown here is derived from an EMBL/GenBank/DDBJ whole genome shotgun (WGS) entry which is preliminary data.</text>
</comment>
<keyword evidence="1" id="KW-0479">Metal-binding</keyword>
<dbReference type="EMBL" id="BLRU01000008">
    <property type="protein sequence ID" value="GFP18696.1"/>
    <property type="molecule type" value="Genomic_DNA"/>
</dbReference>
<dbReference type="GO" id="GO:0051536">
    <property type="term" value="F:iron-sulfur cluster binding"/>
    <property type="evidence" value="ECO:0007669"/>
    <property type="project" value="UniProtKB-KW"/>
</dbReference>
<dbReference type="InterPro" id="IPR036249">
    <property type="entry name" value="Thioredoxin-like_sf"/>
</dbReference>
<dbReference type="AlphaFoldDB" id="A0A6V8NJK5"/>
<evidence type="ECO:0000313" key="4">
    <source>
        <dbReference type="EMBL" id="GFP18696.1"/>
    </source>
</evidence>
<keyword evidence="3" id="KW-0411">Iron-sulfur</keyword>
<dbReference type="RefSeq" id="WP_176236725.1">
    <property type="nucleotide sequence ID" value="NZ_BLRU01000008.1"/>
</dbReference>
<dbReference type="GO" id="GO:0046872">
    <property type="term" value="F:metal ion binding"/>
    <property type="evidence" value="ECO:0007669"/>
    <property type="project" value="UniProtKB-KW"/>
</dbReference>
<accession>A0A6V8NJK5</accession>
<dbReference type="PANTHER" id="PTHR43578:SF3">
    <property type="entry name" value="NADH-QUINONE OXIDOREDUCTASE SUBUNIT F"/>
    <property type="match status" value="1"/>
</dbReference>
<evidence type="ECO:0000256" key="3">
    <source>
        <dbReference type="ARBA" id="ARBA00023014"/>
    </source>
</evidence>
<dbReference type="Gene3D" id="3.40.30.10">
    <property type="entry name" value="Glutaredoxin"/>
    <property type="match status" value="1"/>
</dbReference>
<evidence type="ECO:0000256" key="1">
    <source>
        <dbReference type="ARBA" id="ARBA00022723"/>
    </source>
</evidence>
<evidence type="ECO:0000313" key="5">
    <source>
        <dbReference type="Proteomes" id="UP000574717"/>
    </source>
</evidence>
<organism evidence="4 5">
    <name type="scientific">Candidatus Hakubella thermalkaliphila</name>
    <dbReference type="NCBI Taxonomy" id="2754717"/>
    <lineage>
        <taxon>Bacteria</taxon>
        <taxon>Bacillati</taxon>
        <taxon>Actinomycetota</taxon>
        <taxon>Actinomycetota incertae sedis</taxon>
        <taxon>Candidatus Hakubellales</taxon>
        <taxon>Candidatus Hakubellaceae</taxon>
        <taxon>Candidatus Hakubella</taxon>
    </lineage>
</organism>
<keyword evidence="2" id="KW-0408">Iron</keyword>
<gene>
    <name evidence="4" type="ORF">HKBW3S03_00201</name>
</gene>
<dbReference type="PANTHER" id="PTHR43578">
    <property type="entry name" value="NADH-QUINONE OXIDOREDUCTASE SUBUNIT F"/>
    <property type="match status" value="1"/>
</dbReference>
<name>A0A6V8NJK5_9ACTN</name>